<proteinExistence type="predicted"/>
<keyword evidence="2" id="KW-1185">Reference proteome</keyword>
<organism evidence="1 2">
    <name type="scientific">Trichonephila clavata</name>
    <name type="common">Joro spider</name>
    <name type="synonym">Nephila clavata</name>
    <dbReference type="NCBI Taxonomy" id="2740835"/>
    <lineage>
        <taxon>Eukaryota</taxon>
        <taxon>Metazoa</taxon>
        <taxon>Ecdysozoa</taxon>
        <taxon>Arthropoda</taxon>
        <taxon>Chelicerata</taxon>
        <taxon>Arachnida</taxon>
        <taxon>Araneae</taxon>
        <taxon>Araneomorphae</taxon>
        <taxon>Entelegynae</taxon>
        <taxon>Araneoidea</taxon>
        <taxon>Nephilidae</taxon>
        <taxon>Trichonephila</taxon>
    </lineage>
</organism>
<protein>
    <submittedName>
        <fullName evidence="1">Uncharacterized protein</fullName>
    </submittedName>
</protein>
<gene>
    <name evidence="1" type="primary">AVEN_30141_1</name>
    <name evidence="1" type="ORF">TNCT_719211</name>
</gene>
<dbReference type="AlphaFoldDB" id="A0A8X6J9D9"/>
<accession>A0A8X6J9D9</accession>
<dbReference type="Proteomes" id="UP000887116">
    <property type="component" value="Unassembled WGS sequence"/>
</dbReference>
<sequence length="138" mass="16015">MLATELGLVPSDNLKIIELKDLITNSDGYDEEFVKAVLNVIVEERTTTEKQKAMELEDNQKAVAVAQQQEREFELEKLRIQLEMQKLSQAPVVSQQLENPKLELNRIIPRFNSKEDEMGLYLIIFERQAKFLNIPEKI</sequence>
<name>A0A8X6J9D9_TRICU</name>
<evidence type="ECO:0000313" key="1">
    <source>
        <dbReference type="EMBL" id="GFR26085.1"/>
    </source>
</evidence>
<dbReference type="OrthoDB" id="6434715at2759"/>
<comment type="caution">
    <text evidence="1">The sequence shown here is derived from an EMBL/GenBank/DDBJ whole genome shotgun (WGS) entry which is preliminary data.</text>
</comment>
<reference evidence="1" key="1">
    <citation type="submission" date="2020-07" db="EMBL/GenBank/DDBJ databases">
        <title>Multicomponent nature underlies the extraordinary mechanical properties of spider dragline silk.</title>
        <authorList>
            <person name="Kono N."/>
            <person name="Nakamura H."/>
            <person name="Mori M."/>
            <person name="Yoshida Y."/>
            <person name="Ohtoshi R."/>
            <person name="Malay A.D."/>
            <person name="Moran D.A.P."/>
            <person name="Tomita M."/>
            <person name="Numata K."/>
            <person name="Arakawa K."/>
        </authorList>
    </citation>
    <scope>NUCLEOTIDE SEQUENCE</scope>
</reference>
<dbReference type="EMBL" id="BMAO01028624">
    <property type="protein sequence ID" value="GFR26085.1"/>
    <property type="molecule type" value="Genomic_DNA"/>
</dbReference>
<evidence type="ECO:0000313" key="2">
    <source>
        <dbReference type="Proteomes" id="UP000887116"/>
    </source>
</evidence>